<reference evidence="2 3" key="1">
    <citation type="journal article" date="2019" name="Syst. Appl. Microbiol.">
        <title>Microvirga tunisiensis sp. nov., a root nodule symbiotic bacterium isolated from Lupinus micranthus and L. luteus grown in Northern Tunisia.</title>
        <authorList>
            <person name="Msaddak A."/>
            <person name="Rejili M."/>
            <person name="Duran D."/>
            <person name="Mars M."/>
            <person name="Palacios J.M."/>
            <person name="Ruiz-Argueso T."/>
            <person name="Rey L."/>
            <person name="Imperial J."/>
        </authorList>
    </citation>
    <scope>NUCLEOTIDE SEQUENCE [LARGE SCALE GENOMIC DNA]</scope>
    <source>
        <strain evidence="2 3">Lmie10</strain>
    </source>
</reference>
<dbReference type="EMBL" id="VOSK01000028">
    <property type="protein sequence ID" value="MPR25624.1"/>
    <property type="molecule type" value="Genomic_DNA"/>
</dbReference>
<proteinExistence type="predicted"/>
<gene>
    <name evidence="2" type="ORF">FS320_10350</name>
</gene>
<organism evidence="2 3">
    <name type="scientific">Microvirga tunisiensis</name>
    <dbReference type="NCBI Taxonomy" id="2108360"/>
    <lineage>
        <taxon>Bacteria</taxon>
        <taxon>Pseudomonadati</taxon>
        <taxon>Pseudomonadota</taxon>
        <taxon>Alphaproteobacteria</taxon>
        <taxon>Hyphomicrobiales</taxon>
        <taxon>Methylobacteriaceae</taxon>
        <taxon>Microvirga</taxon>
    </lineage>
</organism>
<feature type="region of interest" description="Disordered" evidence="1">
    <location>
        <begin position="41"/>
        <end position="62"/>
    </location>
</feature>
<feature type="compositionally biased region" description="Polar residues" evidence="1">
    <location>
        <begin position="43"/>
        <end position="62"/>
    </location>
</feature>
<keyword evidence="3" id="KW-1185">Reference proteome</keyword>
<sequence>MDPSFCSALDFINNQQQWHGSPPKSLKDTMYTIPYTKPVKVLSQPSPKKQPRKSISTWQPQQTSLTREEVRAIILEQIG</sequence>
<dbReference type="RefSeq" id="WP_152711390.1">
    <property type="nucleotide sequence ID" value="NZ_VOSJ01000026.1"/>
</dbReference>
<evidence type="ECO:0000313" key="2">
    <source>
        <dbReference type="EMBL" id="MPR25624.1"/>
    </source>
</evidence>
<comment type="caution">
    <text evidence="2">The sequence shown here is derived from an EMBL/GenBank/DDBJ whole genome shotgun (WGS) entry which is preliminary data.</text>
</comment>
<evidence type="ECO:0000313" key="3">
    <source>
        <dbReference type="Proteomes" id="UP000403266"/>
    </source>
</evidence>
<dbReference type="AlphaFoldDB" id="A0A5N7MHI4"/>
<accession>A0A5N7MHI4</accession>
<dbReference type="Proteomes" id="UP000403266">
    <property type="component" value="Unassembled WGS sequence"/>
</dbReference>
<protein>
    <submittedName>
        <fullName evidence="2">Uncharacterized protein</fullName>
    </submittedName>
</protein>
<name>A0A5N7MHI4_9HYPH</name>
<dbReference type="OrthoDB" id="8021087at2"/>
<evidence type="ECO:0000256" key="1">
    <source>
        <dbReference type="SAM" id="MobiDB-lite"/>
    </source>
</evidence>